<evidence type="ECO:0000313" key="2">
    <source>
        <dbReference type="Proteomes" id="UP001054945"/>
    </source>
</evidence>
<dbReference type="AlphaFoldDB" id="A0AAV4U1G8"/>
<proteinExistence type="predicted"/>
<reference evidence="1 2" key="1">
    <citation type="submission" date="2021-06" db="EMBL/GenBank/DDBJ databases">
        <title>Caerostris extrusa draft genome.</title>
        <authorList>
            <person name="Kono N."/>
            <person name="Arakawa K."/>
        </authorList>
    </citation>
    <scope>NUCLEOTIDE SEQUENCE [LARGE SCALE GENOMIC DNA]</scope>
</reference>
<evidence type="ECO:0000313" key="1">
    <source>
        <dbReference type="EMBL" id="GIY51595.1"/>
    </source>
</evidence>
<dbReference type="Proteomes" id="UP001054945">
    <property type="component" value="Unassembled WGS sequence"/>
</dbReference>
<keyword evidence="2" id="KW-1185">Reference proteome</keyword>
<accession>A0AAV4U1G8</accession>
<organism evidence="1 2">
    <name type="scientific">Caerostris extrusa</name>
    <name type="common">Bark spider</name>
    <name type="synonym">Caerostris bankana</name>
    <dbReference type="NCBI Taxonomy" id="172846"/>
    <lineage>
        <taxon>Eukaryota</taxon>
        <taxon>Metazoa</taxon>
        <taxon>Ecdysozoa</taxon>
        <taxon>Arthropoda</taxon>
        <taxon>Chelicerata</taxon>
        <taxon>Arachnida</taxon>
        <taxon>Araneae</taxon>
        <taxon>Araneomorphae</taxon>
        <taxon>Entelegynae</taxon>
        <taxon>Araneoidea</taxon>
        <taxon>Araneidae</taxon>
        <taxon>Caerostris</taxon>
    </lineage>
</organism>
<name>A0AAV4U1G8_CAEEX</name>
<sequence>MHPQKEINTSFSLSLCLQIGVLQNRLASFRIGQDTAFHFANNRPVWLIDSREVANKSTTSPAVPSCANISFLLRRKLATSEPTHVSLLTFPRQPFSKCLLMRLF</sequence>
<comment type="caution">
    <text evidence="1">The sequence shown here is derived from an EMBL/GenBank/DDBJ whole genome shotgun (WGS) entry which is preliminary data.</text>
</comment>
<gene>
    <name evidence="1" type="ORF">CEXT_719461</name>
</gene>
<dbReference type="EMBL" id="BPLR01012130">
    <property type="protein sequence ID" value="GIY51595.1"/>
    <property type="molecule type" value="Genomic_DNA"/>
</dbReference>
<protein>
    <submittedName>
        <fullName evidence="1">Uncharacterized protein</fullName>
    </submittedName>
</protein>